<keyword evidence="3" id="KW-0276">Fatty acid metabolism</keyword>
<dbReference type="EMBL" id="CAADHO010000013">
    <property type="protein sequence ID" value="VFQ47101.1"/>
    <property type="molecule type" value="Genomic_DNA"/>
</dbReference>
<dbReference type="GO" id="GO:0008775">
    <property type="term" value="F:acetate CoA-transferase activity"/>
    <property type="evidence" value="ECO:0007669"/>
    <property type="project" value="InterPro"/>
</dbReference>
<evidence type="ECO:0000259" key="5">
    <source>
        <dbReference type="Pfam" id="PF13336"/>
    </source>
</evidence>
<evidence type="ECO:0000313" key="7">
    <source>
        <dbReference type="Proteomes" id="UP000507962"/>
    </source>
</evidence>
<feature type="binding site" evidence="3">
    <location>
        <begin position="218"/>
        <end position="222"/>
    </location>
    <ligand>
        <name>CoA</name>
        <dbReference type="ChEBI" id="CHEBI:57287"/>
    </ligand>
</feature>
<protein>
    <recommendedName>
        <fullName evidence="3">Probable butyrate:acetyl-CoA coenzyme A-transferase</fullName>
        <shortName evidence="3">Butyrate CoA-transferase</shortName>
        <ecNumber evidence="3">2.8.3.-</ecNumber>
    </recommendedName>
</protein>
<keyword evidence="3" id="KW-0443">Lipid metabolism</keyword>
<dbReference type="InterPro" id="IPR026888">
    <property type="entry name" value="AcetylCoA_hyd_C"/>
</dbReference>
<dbReference type="GO" id="GO:0019605">
    <property type="term" value="P:butyrate metabolic process"/>
    <property type="evidence" value="ECO:0007669"/>
    <property type="project" value="UniProtKB-UniRule"/>
</dbReference>
<dbReference type="SUPFAM" id="SSF100950">
    <property type="entry name" value="NagB/RpiA/CoA transferase-like"/>
    <property type="match status" value="2"/>
</dbReference>
<dbReference type="Proteomes" id="UP000507962">
    <property type="component" value="Unassembled WGS sequence"/>
</dbReference>
<comment type="catalytic activity">
    <reaction evidence="3">
        <text>butanoate + acetyl-CoA = butanoyl-CoA + acetate</text>
        <dbReference type="Rhea" id="RHEA:30071"/>
        <dbReference type="ChEBI" id="CHEBI:17968"/>
        <dbReference type="ChEBI" id="CHEBI:30089"/>
        <dbReference type="ChEBI" id="CHEBI:57288"/>
        <dbReference type="ChEBI" id="CHEBI:57371"/>
    </reaction>
</comment>
<comment type="similarity">
    <text evidence="1 3">Belongs to the acetyl-CoA hydrolase/transferase family.</text>
</comment>
<feature type="active site" description="5-glutamyl coenzyme A thioester intermediate" evidence="3">
    <location>
        <position position="243"/>
    </location>
</feature>
<dbReference type="InterPro" id="IPR037171">
    <property type="entry name" value="NagB/RpiA_transferase-like"/>
</dbReference>
<dbReference type="Pfam" id="PF13336">
    <property type="entry name" value="AcetylCoA_hyd_C"/>
    <property type="match status" value="1"/>
</dbReference>
<name>A0A4U8YT48_9BACT</name>
<dbReference type="GO" id="GO:0016787">
    <property type="term" value="F:hydrolase activity"/>
    <property type="evidence" value="ECO:0007669"/>
    <property type="project" value="UniProtKB-KW"/>
</dbReference>
<dbReference type="UniPathway" id="UPA00863"/>
<comment type="subcellular location">
    <subcellularLocation>
        <location evidence="3">Cytoplasm</location>
    </subcellularLocation>
</comment>
<feature type="binding site" evidence="3">
    <location>
        <position position="341"/>
    </location>
    <ligand>
        <name>CoA</name>
        <dbReference type="ChEBI" id="CHEBI:57287"/>
    </ligand>
</feature>
<dbReference type="InterPro" id="IPR003702">
    <property type="entry name" value="ActCoA_hydro_N"/>
</dbReference>
<dbReference type="PANTHER" id="PTHR21432:SF20">
    <property type="entry name" value="ACETYL-COA HYDROLASE"/>
    <property type="match status" value="1"/>
</dbReference>
<evidence type="ECO:0000256" key="3">
    <source>
        <dbReference type="HAMAP-Rule" id="MF_03228"/>
    </source>
</evidence>
<evidence type="ECO:0000256" key="1">
    <source>
        <dbReference type="ARBA" id="ARBA00009632"/>
    </source>
</evidence>
<dbReference type="Pfam" id="PF02550">
    <property type="entry name" value="AcetylCoA_hydro"/>
    <property type="match status" value="1"/>
</dbReference>
<evidence type="ECO:0000256" key="2">
    <source>
        <dbReference type="ARBA" id="ARBA00022679"/>
    </source>
</evidence>
<keyword evidence="2 3" id="KW-0808">Transferase</keyword>
<dbReference type="Gene3D" id="3.30.750.70">
    <property type="entry name" value="4-hydroxybutyrate coenzyme like domains"/>
    <property type="match status" value="1"/>
</dbReference>
<organism evidence="6 7">
    <name type="scientific">Desulfoluna butyratoxydans</name>
    <dbReference type="NCBI Taxonomy" id="231438"/>
    <lineage>
        <taxon>Bacteria</taxon>
        <taxon>Pseudomonadati</taxon>
        <taxon>Thermodesulfobacteriota</taxon>
        <taxon>Desulfobacteria</taxon>
        <taxon>Desulfobacterales</taxon>
        <taxon>Desulfolunaceae</taxon>
        <taxon>Desulfoluna</taxon>
    </lineage>
</organism>
<gene>
    <name evidence="6" type="ORF">MSL71_47870</name>
</gene>
<sequence length="455" mass="49702">MYRSEYGRKCVDAATAVKQVKSGDWVDYGNFLCSPVDLDEALAHRAGELEAVKVRGVGYPGIPKVALADPSGRSFNYNSFHFSGGERYLHDRGGCSYIPVLYHEGNQIYDDGDLTTDVFMVQVAPMDDAGFFNFGIANSCQYSQLRKAKTVIVEVNDNMPVCYGGYGEAVHISEVDYVVQGTNTELVSLPRTPISDVDRAIARHVVEQIEDGSCLQLGIGSLPNVIGKMIADSDIKNLGVHTEMLVDAYVDMYRAGRISNMEKADNPGKMVYTFALGSEKLYEFIHRNPACASYPVGYVNDLHRIAANPRAVSINNAVEVDLYGQVCSESSGFRQISGTGGQFDFAYGSYHSKGGKAFICLASTKTDRDGAVTSRLRPFVDHGTIVTLPRSAVQYVVTEYGVASLKGKSTWQRAEALIGIAHPDFREGLMREAEKMNIWRGALVPRADVAMSLAG</sequence>
<reference evidence="6 7" key="1">
    <citation type="submission" date="2019-03" db="EMBL/GenBank/DDBJ databases">
        <authorList>
            <person name="Nijsse B."/>
        </authorList>
    </citation>
    <scope>NUCLEOTIDE SEQUENCE [LARGE SCALE GENOMIC DNA]</scope>
    <source>
        <strain evidence="6">Desulfoluna butyratoxydans MSL71</strain>
    </source>
</reference>
<dbReference type="HAMAP" id="MF_03228">
    <property type="entry name" value="But_CoA_trans"/>
    <property type="match status" value="1"/>
</dbReference>
<comment type="pathway">
    <text evidence="3">Lipid metabolism; butanoate metabolism.</text>
</comment>
<comment type="function">
    <text evidence="3">Coenzyme A-transferase that converts butyrate to butyryl-CoA.</text>
</comment>
<keyword evidence="7" id="KW-1185">Reference proteome</keyword>
<evidence type="ECO:0000313" key="6">
    <source>
        <dbReference type="EMBL" id="VFQ47101.1"/>
    </source>
</evidence>
<accession>A0A4U8YT48</accession>
<dbReference type="GO" id="GO:0006084">
    <property type="term" value="P:acetyl-CoA metabolic process"/>
    <property type="evidence" value="ECO:0007669"/>
    <property type="project" value="UniProtKB-UniRule"/>
</dbReference>
<dbReference type="AlphaFoldDB" id="A0A4U8YT48"/>
<dbReference type="PANTHER" id="PTHR21432">
    <property type="entry name" value="ACETYL-COA HYDROLASE-RELATED"/>
    <property type="match status" value="1"/>
</dbReference>
<proteinExistence type="inferred from homology"/>
<dbReference type="Gene3D" id="3.40.1080.20">
    <property type="entry name" value="Acetyl-CoA hydrolase/transferase C-terminal domain"/>
    <property type="match status" value="1"/>
</dbReference>
<dbReference type="RefSeq" id="WP_180146248.1">
    <property type="nucleotide sequence ID" value="NZ_CAADHO010000013.1"/>
</dbReference>
<dbReference type="InterPro" id="IPR046433">
    <property type="entry name" value="ActCoA_hydro"/>
</dbReference>
<dbReference type="Gene3D" id="3.40.1080.10">
    <property type="entry name" value="Glutaconate Coenzyme A-transferase"/>
    <property type="match status" value="1"/>
</dbReference>
<feature type="binding site" evidence="3">
    <location>
        <position position="318"/>
    </location>
    <ligand>
        <name>CoA</name>
        <dbReference type="ChEBI" id="CHEBI:57287"/>
    </ligand>
</feature>
<feature type="domain" description="Acetyl-CoA hydrolase/transferase N-terminal" evidence="4">
    <location>
        <begin position="2"/>
        <end position="180"/>
    </location>
</feature>
<keyword evidence="6" id="KW-0378">Hydrolase</keyword>
<dbReference type="InterPro" id="IPR038460">
    <property type="entry name" value="AcetylCoA_hyd_C_sf"/>
</dbReference>
<feature type="domain" description="Acetyl-CoA hydrolase/transferase C-terminal" evidence="5">
    <location>
        <begin position="277"/>
        <end position="433"/>
    </location>
</feature>
<keyword evidence="3" id="KW-0963">Cytoplasm</keyword>
<dbReference type="InterPro" id="IPR023990">
    <property type="entry name" value="Butryl-CoA_acetate_CoA_Tfrase"/>
</dbReference>
<dbReference type="GO" id="GO:0006083">
    <property type="term" value="P:acetate metabolic process"/>
    <property type="evidence" value="ECO:0007669"/>
    <property type="project" value="InterPro"/>
</dbReference>
<evidence type="ECO:0000259" key="4">
    <source>
        <dbReference type="Pfam" id="PF02550"/>
    </source>
</evidence>
<dbReference type="EC" id="2.8.3.-" evidence="3"/>
<dbReference type="GO" id="GO:0005737">
    <property type="term" value="C:cytoplasm"/>
    <property type="evidence" value="ECO:0007669"/>
    <property type="project" value="UniProtKB-SubCell"/>
</dbReference>